<dbReference type="RefSeq" id="WP_188039828.1">
    <property type="nucleotide sequence ID" value="NZ_JACVHF010000007.1"/>
</dbReference>
<dbReference type="EMBL" id="JACVHF010000007">
    <property type="protein sequence ID" value="MBC9784650.1"/>
    <property type="molecule type" value="Genomic_DNA"/>
</dbReference>
<feature type="transmembrane region" description="Helical" evidence="1">
    <location>
        <begin position="101"/>
        <end position="126"/>
    </location>
</feature>
<evidence type="ECO:0000256" key="1">
    <source>
        <dbReference type="SAM" id="Phobius"/>
    </source>
</evidence>
<protein>
    <submittedName>
        <fullName evidence="2">Uncharacterized protein</fullName>
    </submittedName>
</protein>
<name>A0ABR7T2T2_HELCL</name>
<comment type="caution">
    <text evidence="2">The sequence shown here is derived from an EMBL/GenBank/DDBJ whole genome shotgun (WGS) entry which is preliminary data.</text>
</comment>
<keyword evidence="1" id="KW-1133">Transmembrane helix</keyword>
<feature type="transmembrane region" description="Helical" evidence="1">
    <location>
        <begin position="34"/>
        <end position="54"/>
    </location>
</feature>
<evidence type="ECO:0000313" key="3">
    <source>
        <dbReference type="Proteomes" id="UP000617402"/>
    </source>
</evidence>
<dbReference type="Proteomes" id="UP000617402">
    <property type="component" value="Unassembled WGS sequence"/>
</dbReference>
<gene>
    <name evidence="2" type="ORF">H1S01_09015</name>
</gene>
<organism evidence="2 3">
    <name type="scientific">Heliobacterium chlorum</name>
    <dbReference type="NCBI Taxonomy" id="2698"/>
    <lineage>
        <taxon>Bacteria</taxon>
        <taxon>Bacillati</taxon>
        <taxon>Bacillota</taxon>
        <taxon>Clostridia</taxon>
        <taxon>Eubacteriales</taxon>
        <taxon>Heliobacteriaceae</taxon>
        <taxon>Heliobacterium</taxon>
    </lineage>
</organism>
<evidence type="ECO:0000313" key="2">
    <source>
        <dbReference type="EMBL" id="MBC9784650.1"/>
    </source>
</evidence>
<feature type="transmembrane region" description="Helical" evidence="1">
    <location>
        <begin position="61"/>
        <end position="81"/>
    </location>
</feature>
<proteinExistence type="predicted"/>
<accession>A0ABR7T2T2</accession>
<keyword evidence="1" id="KW-0472">Membrane</keyword>
<keyword evidence="3" id="KW-1185">Reference proteome</keyword>
<sequence>MKSLLMEFSGIINTIHDTILGYHGVGKHLSDKELHFWIIGIAGICIFLVVNSLFKYLAQWGLSTVSFFFTTFFVIVMAVAIEVEQKITGRGNMETTDVIAGIAGYLVLFAVYMALVVVFRTIIGLIRKRDKREKDRKNDQGKYV</sequence>
<reference evidence="2 3" key="1">
    <citation type="submission" date="2020-07" db="EMBL/GenBank/DDBJ databases">
        <title>Draft whole-genome sequence of Heliobacterium chlorum DSM 3682, type strain.</title>
        <authorList>
            <person name="Kyndt J.A."/>
            <person name="Meyer T.E."/>
            <person name="Imhoff J.F."/>
        </authorList>
    </citation>
    <scope>NUCLEOTIDE SEQUENCE [LARGE SCALE GENOMIC DNA]</scope>
    <source>
        <strain evidence="2 3">DSM 3682</strain>
    </source>
</reference>
<keyword evidence="1" id="KW-0812">Transmembrane</keyword>